<gene>
    <name evidence="5" type="ORF">B2A_07833</name>
</gene>
<dbReference type="Pfam" id="PF13377">
    <property type="entry name" value="Peripla_BP_3"/>
    <property type="match status" value="1"/>
</dbReference>
<organism evidence="5">
    <name type="scientific">mine drainage metagenome</name>
    <dbReference type="NCBI Taxonomy" id="410659"/>
    <lineage>
        <taxon>unclassified sequences</taxon>
        <taxon>metagenomes</taxon>
        <taxon>ecological metagenomes</taxon>
    </lineage>
</organism>
<dbReference type="InterPro" id="IPR028082">
    <property type="entry name" value="Peripla_BP_I"/>
</dbReference>
<evidence type="ECO:0000256" key="3">
    <source>
        <dbReference type="ARBA" id="ARBA00023163"/>
    </source>
</evidence>
<accession>T1B781</accession>
<proteinExistence type="predicted"/>
<dbReference type="PANTHER" id="PTHR30146">
    <property type="entry name" value="LACI-RELATED TRANSCRIPTIONAL REPRESSOR"/>
    <property type="match status" value="1"/>
</dbReference>
<dbReference type="PANTHER" id="PTHR30146:SF109">
    <property type="entry name" value="HTH-TYPE TRANSCRIPTIONAL REGULATOR GALS"/>
    <property type="match status" value="1"/>
</dbReference>
<dbReference type="InterPro" id="IPR046335">
    <property type="entry name" value="LacI/GalR-like_sensor"/>
</dbReference>
<comment type="caution">
    <text evidence="5">The sequence shown here is derived from an EMBL/GenBank/DDBJ whole genome shotgun (WGS) entry which is preliminary data.</text>
</comment>
<reference evidence="5" key="2">
    <citation type="journal article" date="2014" name="ISME J.">
        <title>Microbial stratification in low pH oxic and suboxic macroscopic growths along an acid mine drainage.</title>
        <authorList>
            <person name="Mendez-Garcia C."/>
            <person name="Mesa V."/>
            <person name="Sprenger R.R."/>
            <person name="Richter M."/>
            <person name="Diez M.S."/>
            <person name="Solano J."/>
            <person name="Bargiela R."/>
            <person name="Golyshina O.V."/>
            <person name="Manteca A."/>
            <person name="Ramos J.L."/>
            <person name="Gallego J.R."/>
            <person name="Llorente I."/>
            <person name="Martins Dos Santos V.A."/>
            <person name="Jensen O.N."/>
            <person name="Pelaez A.I."/>
            <person name="Sanchez J."/>
            <person name="Ferrer M."/>
        </authorList>
    </citation>
    <scope>NUCLEOTIDE SEQUENCE</scope>
</reference>
<feature type="domain" description="Transcriptional regulator LacI/GalR-like sensor" evidence="4">
    <location>
        <begin position="16"/>
        <end position="158"/>
    </location>
</feature>
<name>T1B781_9ZZZZ</name>
<evidence type="ECO:0000256" key="2">
    <source>
        <dbReference type="ARBA" id="ARBA00023125"/>
    </source>
</evidence>
<sequence length="160" mass="16988">NAAAGTWLVSHLAGDHRLRTVVALGGDPHVHTTRARLDAYHLVLAAAGLEPRVSLGHLTMEQAHRGALELLRGVRPPVGLYAVNNRLFLGAVWAARDLGLRVPEDLAMVCVDRVGDAPAAGVSPTCAAQPVAQLGWHCAELLLRRLADPAREPETVVLAC</sequence>
<protein>
    <submittedName>
        <fullName evidence="5">Transcriptional regulator, LacI family</fullName>
    </submittedName>
</protein>
<dbReference type="GO" id="GO:0003700">
    <property type="term" value="F:DNA-binding transcription factor activity"/>
    <property type="evidence" value="ECO:0007669"/>
    <property type="project" value="TreeGrafter"/>
</dbReference>
<evidence type="ECO:0000259" key="4">
    <source>
        <dbReference type="Pfam" id="PF13377"/>
    </source>
</evidence>
<reference evidence="5" key="1">
    <citation type="submission" date="2013-08" db="EMBL/GenBank/DDBJ databases">
        <authorList>
            <person name="Mendez C."/>
            <person name="Richter M."/>
            <person name="Ferrer M."/>
            <person name="Sanchez J."/>
        </authorList>
    </citation>
    <scope>NUCLEOTIDE SEQUENCE</scope>
</reference>
<dbReference type="SUPFAM" id="SSF53822">
    <property type="entry name" value="Periplasmic binding protein-like I"/>
    <property type="match status" value="1"/>
</dbReference>
<keyword evidence="1" id="KW-0805">Transcription regulation</keyword>
<dbReference type="EMBL" id="AUZZ01005634">
    <property type="protein sequence ID" value="EQD48854.1"/>
    <property type="molecule type" value="Genomic_DNA"/>
</dbReference>
<dbReference type="AlphaFoldDB" id="T1B781"/>
<feature type="non-terminal residue" evidence="5">
    <location>
        <position position="160"/>
    </location>
</feature>
<keyword evidence="3" id="KW-0804">Transcription</keyword>
<evidence type="ECO:0000313" key="5">
    <source>
        <dbReference type="EMBL" id="EQD48854.1"/>
    </source>
</evidence>
<dbReference type="GO" id="GO:0000976">
    <property type="term" value="F:transcription cis-regulatory region binding"/>
    <property type="evidence" value="ECO:0007669"/>
    <property type="project" value="TreeGrafter"/>
</dbReference>
<dbReference type="Gene3D" id="3.40.50.2300">
    <property type="match status" value="1"/>
</dbReference>
<feature type="non-terminal residue" evidence="5">
    <location>
        <position position="1"/>
    </location>
</feature>
<keyword evidence="2" id="KW-0238">DNA-binding</keyword>
<evidence type="ECO:0000256" key="1">
    <source>
        <dbReference type="ARBA" id="ARBA00023015"/>
    </source>
</evidence>